<dbReference type="GeneID" id="300941743"/>
<evidence type="ECO:0000313" key="3">
    <source>
        <dbReference type="EMBL" id="ASM54095.1"/>
    </source>
</evidence>
<evidence type="ECO:0000256" key="1">
    <source>
        <dbReference type="SAM" id="Coils"/>
    </source>
</evidence>
<keyword evidence="2" id="KW-0812">Transmembrane</keyword>
<protein>
    <submittedName>
        <fullName evidence="3">Uncharacterized protein</fullName>
    </submittedName>
</protein>
<name>A0AAC9XXG0_9GAMM</name>
<proteinExistence type="predicted"/>
<keyword evidence="2" id="KW-1133">Transmembrane helix</keyword>
<dbReference type="AlphaFoldDB" id="A0AAC9XXG0"/>
<keyword evidence="1" id="KW-0175">Coiled coil</keyword>
<sequence length="124" mass="14168">MELLDRKYVRELASQHDIRLLAAALNKTSPQLQLDLDDELSELTKELSEEEVKKFDMIYCQEMDALTVMKEVEVAKDKLKIAELEAKTAEVELNQAQEQGEIKIIGYVVAFAIIFFVGLFIFGK</sequence>
<evidence type="ECO:0000313" key="4">
    <source>
        <dbReference type="Proteomes" id="UP000198329"/>
    </source>
</evidence>
<dbReference type="EMBL" id="CP011036">
    <property type="protein sequence ID" value="ASM54095.1"/>
    <property type="molecule type" value="Genomic_DNA"/>
</dbReference>
<dbReference type="RefSeq" id="WP_089368294.1">
    <property type="nucleotide sequence ID" value="NZ_BJXZ01000023.1"/>
</dbReference>
<reference evidence="3 4" key="1">
    <citation type="submission" date="2015-03" db="EMBL/GenBank/DDBJ databases">
        <authorList>
            <person name="Xie B.-B."/>
            <person name="Rong J.-C."/>
            <person name="Qin Q.-L."/>
            <person name="Zhang Y.-Z."/>
        </authorList>
    </citation>
    <scope>NUCLEOTIDE SEQUENCE [LARGE SCALE GENOMIC DNA]</scope>
    <source>
        <strain evidence="3 4">KMM 661</strain>
    </source>
</reference>
<organism evidence="3 4">
    <name type="scientific">Pseudoalteromonas nigrifaciens</name>
    <dbReference type="NCBI Taxonomy" id="28109"/>
    <lineage>
        <taxon>Bacteria</taxon>
        <taxon>Pseudomonadati</taxon>
        <taxon>Pseudomonadota</taxon>
        <taxon>Gammaproteobacteria</taxon>
        <taxon>Alteromonadales</taxon>
        <taxon>Pseudoalteromonadaceae</taxon>
        <taxon>Pseudoalteromonas</taxon>
    </lineage>
</organism>
<dbReference type="KEGG" id="png:PNIG_a2033"/>
<feature type="transmembrane region" description="Helical" evidence="2">
    <location>
        <begin position="104"/>
        <end position="123"/>
    </location>
</feature>
<gene>
    <name evidence="3" type="ORF">PNIG_a2033</name>
</gene>
<dbReference type="Proteomes" id="UP000198329">
    <property type="component" value="Chromosome I"/>
</dbReference>
<accession>A0AAC9XXG0</accession>
<evidence type="ECO:0000256" key="2">
    <source>
        <dbReference type="SAM" id="Phobius"/>
    </source>
</evidence>
<keyword evidence="4" id="KW-1185">Reference proteome</keyword>
<keyword evidence="2" id="KW-0472">Membrane</keyword>
<feature type="coiled-coil region" evidence="1">
    <location>
        <begin position="33"/>
        <end position="101"/>
    </location>
</feature>